<name>A0A212QW89_9PROT</name>
<dbReference type="SUPFAM" id="SSF55729">
    <property type="entry name" value="Acyl-CoA N-acyltransferases (Nat)"/>
    <property type="match status" value="1"/>
</dbReference>
<proteinExistence type="predicted"/>
<dbReference type="PANTHER" id="PTHR43420:SF47">
    <property type="entry name" value="N-ACETYLTRANSFERASE DOMAIN-CONTAINING PROTEIN"/>
    <property type="match status" value="1"/>
</dbReference>
<dbReference type="CDD" id="cd04301">
    <property type="entry name" value="NAT_SF"/>
    <property type="match status" value="1"/>
</dbReference>
<dbReference type="GO" id="GO:0016747">
    <property type="term" value="F:acyltransferase activity, transferring groups other than amino-acyl groups"/>
    <property type="evidence" value="ECO:0007669"/>
    <property type="project" value="InterPro"/>
</dbReference>
<dbReference type="Pfam" id="PF00583">
    <property type="entry name" value="Acetyltransf_1"/>
    <property type="match status" value="1"/>
</dbReference>
<dbReference type="InterPro" id="IPR000182">
    <property type="entry name" value="GNAT_dom"/>
</dbReference>
<sequence length="142" mass="16150">MVGQHRARIEVASRWHPEDYAAVATALLEHNRPFLGAPDHQRLAVTARRHGRLQGAIYGESGRGMVHFDLVWVAAEARGQGIGRALVMAALDEGRRRGCRGAWLDTFDFQARGFYEKLGFQQFAELEGFANDHRRFFMVKHF</sequence>
<keyword evidence="5" id="KW-1185">Reference proteome</keyword>
<dbReference type="PANTHER" id="PTHR43420">
    <property type="entry name" value="ACETYLTRANSFERASE"/>
    <property type="match status" value="1"/>
</dbReference>
<dbReference type="EMBL" id="FYEH01000004">
    <property type="protein sequence ID" value="SNB63982.1"/>
    <property type="molecule type" value="Genomic_DNA"/>
</dbReference>
<feature type="domain" description="N-acetyltransferase" evidence="3">
    <location>
        <begin position="1"/>
        <end position="142"/>
    </location>
</feature>
<evidence type="ECO:0000256" key="1">
    <source>
        <dbReference type="ARBA" id="ARBA00022679"/>
    </source>
</evidence>
<dbReference type="RefSeq" id="WP_088560618.1">
    <property type="nucleotide sequence ID" value="NZ_FYEH01000004.1"/>
</dbReference>
<dbReference type="InterPro" id="IPR050680">
    <property type="entry name" value="YpeA/RimI_acetyltransf"/>
</dbReference>
<dbReference type="AlphaFoldDB" id="A0A212QW89"/>
<dbReference type="InterPro" id="IPR016181">
    <property type="entry name" value="Acyl_CoA_acyltransferase"/>
</dbReference>
<keyword evidence="2" id="KW-0012">Acyltransferase</keyword>
<evidence type="ECO:0000313" key="5">
    <source>
        <dbReference type="Proteomes" id="UP000197065"/>
    </source>
</evidence>
<dbReference type="Proteomes" id="UP000197065">
    <property type="component" value="Unassembled WGS sequence"/>
</dbReference>
<evidence type="ECO:0000259" key="3">
    <source>
        <dbReference type="PROSITE" id="PS51186"/>
    </source>
</evidence>
<reference evidence="4 5" key="1">
    <citation type="submission" date="2017-06" db="EMBL/GenBank/DDBJ databases">
        <authorList>
            <person name="Kim H.J."/>
            <person name="Triplett B.A."/>
        </authorList>
    </citation>
    <scope>NUCLEOTIDE SEQUENCE [LARGE SCALE GENOMIC DNA]</scope>
    <source>
        <strain evidence="4 5">B29T1</strain>
    </source>
</reference>
<dbReference type="PROSITE" id="PS51186">
    <property type="entry name" value="GNAT"/>
    <property type="match status" value="1"/>
</dbReference>
<evidence type="ECO:0000313" key="4">
    <source>
        <dbReference type="EMBL" id="SNB63982.1"/>
    </source>
</evidence>
<organism evidence="4 5">
    <name type="scientific">Arboricoccus pini</name>
    <dbReference type="NCBI Taxonomy" id="1963835"/>
    <lineage>
        <taxon>Bacteria</taxon>
        <taxon>Pseudomonadati</taxon>
        <taxon>Pseudomonadota</taxon>
        <taxon>Alphaproteobacteria</taxon>
        <taxon>Geminicoccales</taxon>
        <taxon>Geminicoccaceae</taxon>
        <taxon>Arboricoccus</taxon>
    </lineage>
</organism>
<gene>
    <name evidence="4" type="ORF">SAMN07250955_10411</name>
</gene>
<evidence type="ECO:0000256" key="2">
    <source>
        <dbReference type="ARBA" id="ARBA00023315"/>
    </source>
</evidence>
<keyword evidence="1 4" id="KW-0808">Transferase</keyword>
<accession>A0A212QW89</accession>
<dbReference type="OrthoDB" id="9787920at2"/>
<dbReference type="Gene3D" id="3.40.630.30">
    <property type="match status" value="1"/>
</dbReference>
<protein>
    <submittedName>
        <fullName evidence="4">Acetyltransferase (GNAT) family protein</fullName>
    </submittedName>
</protein>